<dbReference type="Gene3D" id="1.20.1600.10">
    <property type="entry name" value="Outer membrane efflux proteins (OEP)"/>
    <property type="match status" value="1"/>
</dbReference>
<sequence length="437" mass="47862">MFAVPFVRIASLVVVLCSLSSPVLAQGPLSLEDAIALAREQDPWLEGSRLRQEALAASEVAAGSLPDPMISLGAANLPIDTFNFNQEPMTQFKVGVSQALPRGDSLELGQQRFALLGEQQSHLRSDRREQLAVSVAGLWLDAWLAQESARLIEGDRSLFEYLFEVAQNSYSNALGQTRQQDVIRAQLELTRLDDRIARLRQQHDTAVGQLAQWLGAGVGVGGALPELALRAPERVRAAGPVDAAWLGQVLSAHPVVASVEQTIAASEVDVELARQKFRPQWGVNASYGYRDDAPDGMDRADFFSVGVSFDLPLFTSNRQDRELQSAAAQAEASRTDRALALRRLRAGFEAERASLTQLEARESLYSDRLLAQMHEQSEAALSAYTSVDGDFAEVVRARIDELNTRVEALGIRVERQRAIARLNYYLAGLDAAEEKAP</sequence>
<dbReference type="RefSeq" id="WP_148068437.1">
    <property type="nucleotide sequence ID" value="NZ_VRZA01000003.1"/>
</dbReference>
<dbReference type="PANTHER" id="PTHR30203">
    <property type="entry name" value="OUTER MEMBRANE CATION EFFLUX PROTEIN"/>
    <property type="match status" value="1"/>
</dbReference>
<dbReference type="InterPro" id="IPR003423">
    <property type="entry name" value="OMP_efflux"/>
</dbReference>
<protein>
    <submittedName>
        <fullName evidence="3">TolC family protein</fullName>
    </submittedName>
</protein>
<evidence type="ECO:0000313" key="3">
    <source>
        <dbReference type="EMBL" id="TXS94095.1"/>
    </source>
</evidence>
<gene>
    <name evidence="3" type="ORF">FV139_10845</name>
</gene>
<evidence type="ECO:0000313" key="4">
    <source>
        <dbReference type="Proteomes" id="UP000321039"/>
    </source>
</evidence>
<proteinExistence type="inferred from homology"/>
<name>A0A5C8ZZT3_9GAMM</name>
<reference evidence="3 4" key="1">
    <citation type="submission" date="2019-08" db="EMBL/GenBank/DDBJ databases">
        <title>Parahaliea maris sp. nov., isolated from the surface seawater.</title>
        <authorList>
            <person name="Liu Y."/>
        </authorList>
    </citation>
    <scope>NUCLEOTIDE SEQUENCE [LARGE SCALE GENOMIC DNA]</scope>
    <source>
        <strain evidence="3 4">HSLHS9</strain>
    </source>
</reference>
<keyword evidence="4" id="KW-1185">Reference proteome</keyword>
<dbReference type="EMBL" id="VRZA01000003">
    <property type="protein sequence ID" value="TXS94095.1"/>
    <property type="molecule type" value="Genomic_DNA"/>
</dbReference>
<dbReference type="GO" id="GO:0015562">
    <property type="term" value="F:efflux transmembrane transporter activity"/>
    <property type="evidence" value="ECO:0007669"/>
    <property type="project" value="InterPro"/>
</dbReference>
<dbReference type="Proteomes" id="UP000321039">
    <property type="component" value="Unassembled WGS sequence"/>
</dbReference>
<comment type="similarity">
    <text evidence="1">Belongs to the outer membrane factor (OMF) (TC 1.B.17) family.</text>
</comment>
<keyword evidence="2" id="KW-0732">Signal</keyword>
<dbReference type="InterPro" id="IPR010131">
    <property type="entry name" value="MdtP/NodT-like"/>
</dbReference>
<evidence type="ECO:0000256" key="1">
    <source>
        <dbReference type="ARBA" id="ARBA00007613"/>
    </source>
</evidence>
<feature type="chain" id="PRO_5022667315" evidence="2">
    <location>
        <begin position="26"/>
        <end position="437"/>
    </location>
</feature>
<dbReference type="AlphaFoldDB" id="A0A5C8ZZT3"/>
<accession>A0A5C8ZZT3</accession>
<dbReference type="PANTHER" id="PTHR30203:SF24">
    <property type="entry name" value="BLR4935 PROTEIN"/>
    <property type="match status" value="1"/>
</dbReference>
<organism evidence="3 4">
    <name type="scientific">Parahaliea maris</name>
    <dbReference type="NCBI Taxonomy" id="2716870"/>
    <lineage>
        <taxon>Bacteria</taxon>
        <taxon>Pseudomonadati</taxon>
        <taxon>Pseudomonadota</taxon>
        <taxon>Gammaproteobacteria</taxon>
        <taxon>Cellvibrionales</taxon>
        <taxon>Halieaceae</taxon>
        <taxon>Parahaliea</taxon>
    </lineage>
</organism>
<evidence type="ECO:0000256" key="2">
    <source>
        <dbReference type="SAM" id="SignalP"/>
    </source>
</evidence>
<comment type="caution">
    <text evidence="3">The sequence shown here is derived from an EMBL/GenBank/DDBJ whole genome shotgun (WGS) entry which is preliminary data.</text>
</comment>
<feature type="signal peptide" evidence="2">
    <location>
        <begin position="1"/>
        <end position="25"/>
    </location>
</feature>
<dbReference type="Pfam" id="PF02321">
    <property type="entry name" value="OEP"/>
    <property type="match status" value="1"/>
</dbReference>
<dbReference type="SUPFAM" id="SSF56954">
    <property type="entry name" value="Outer membrane efflux proteins (OEP)"/>
    <property type="match status" value="1"/>
</dbReference>